<dbReference type="Gene3D" id="3.30.70.100">
    <property type="match status" value="1"/>
</dbReference>
<dbReference type="InterPro" id="IPR011008">
    <property type="entry name" value="Dimeric_a/b-barrel"/>
</dbReference>
<dbReference type="PROSITE" id="PS51725">
    <property type="entry name" value="ABM"/>
    <property type="match status" value="1"/>
</dbReference>
<evidence type="ECO:0000259" key="1">
    <source>
        <dbReference type="PROSITE" id="PS51725"/>
    </source>
</evidence>
<feature type="domain" description="ABM" evidence="1">
    <location>
        <begin position="11"/>
        <end position="99"/>
    </location>
</feature>
<dbReference type="InterPro" id="IPR050744">
    <property type="entry name" value="AI-2_Isomerase_LsrG"/>
</dbReference>
<dbReference type="SUPFAM" id="SSF54909">
    <property type="entry name" value="Dimeric alpha+beta barrel"/>
    <property type="match status" value="1"/>
</dbReference>
<name>A0A1M5NPK7_9RHOB</name>
<organism evidence="2 3">
    <name type="scientific">Marivita hallyeonensis</name>
    <dbReference type="NCBI Taxonomy" id="996342"/>
    <lineage>
        <taxon>Bacteria</taxon>
        <taxon>Pseudomonadati</taxon>
        <taxon>Pseudomonadota</taxon>
        <taxon>Alphaproteobacteria</taxon>
        <taxon>Rhodobacterales</taxon>
        <taxon>Roseobacteraceae</taxon>
        <taxon>Marivita</taxon>
    </lineage>
</organism>
<proteinExistence type="predicted"/>
<sequence length="120" mass="13455">MKDTIETTDPITIAVQFKTKPGQQDEAKAVVNRILRDVLAEDGNVHVQMFQDPEDPTKFLFIETFVNKAAETAHTQTPYMQRFYQEIAAPLDGESTLAYWKPYGLFDGAGAKAVSFDLPN</sequence>
<dbReference type="OrthoDB" id="287932at2"/>
<dbReference type="AlphaFoldDB" id="A0A1M5NPK7"/>
<dbReference type="RefSeq" id="WP_072776359.1">
    <property type="nucleotide sequence ID" value="NZ_FQXC01000001.1"/>
</dbReference>
<dbReference type="EMBL" id="FQXC01000001">
    <property type="protein sequence ID" value="SHG91462.1"/>
    <property type="molecule type" value="Genomic_DNA"/>
</dbReference>
<accession>A0A1M5NPK7</accession>
<gene>
    <name evidence="2" type="ORF">SAMN05443551_1002</name>
</gene>
<dbReference type="PANTHER" id="PTHR33336:SF15">
    <property type="entry name" value="ABM DOMAIN-CONTAINING PROTEIN"/>
    <property type="match status" value="1"/>
</dbReference>
<keyword evidence="3" id="KW-1185">Reference proteome</keyword>
<keyword evidence="2" id="KW-0560">Oxidoreductase</keyword>
<dbReference type="STRING" id="996342.SAMN05443551_1002"/>
<reference evidence="2 3" key="1">
    <citation type="submission" date="2016-11" db="EMBL/GenBank/DDBJ databases">
        <authorList>
            <person name="Jaros S."/>
            <person name="Januszkiewicz K."/>
            <person name="Wedrychowicz H."/>
        </authorList>
    </citation>
    <scope>NUCLEOTIDE SEQUENCE [LARGE SCALE GENOMIC DNA]</scope>
    <source>
        <strain evidence="2 3">DSM 29431</strain>
    </source>
</reference>
<dbReference type="InterPro" id="IPR007138">
    <property type="entry name" value="ABM_dom"/>
</dbReference>
<dbReference type="Proteomes" id="UP000184221">
    <property type="component" value="Unassembled WGS sequence"/>
</dbReference>
<protein>
    <submittedName>
        <fullName evidence="2">Quinol monooxygenase YgiN</fullName>
    </submittedName>
</protein>
<keyword evidence="2" id="KW-0503">Monooxygenase</keyword>
<evidence type="ECO:0000313" key="3">
    <source>
        <dbReference type="Proteomes" id="UP000184221"/>
    </source>
</evidence>
<dbReference type="GO" id="GO:0004497">
    <property type="term" value="F:monooxygenase activity"/>
    <property type="evidence" value="ECO:0007669"/>
    <property type="project" value="UniProtKB-KW"/>
</dbReference>
<dbReference type="Pfam" id="PF03992">
    <property type="entry name" value="ABM"/>
    <property type="match status" value="1"/>
</dbReference>
<dbReference type="PANTHER" id="PTHR33336">
    <property type="entry name" value="QUINOL MONOOXYGENASE YGIN-RELATED"/>
    <property type="match status" value="1"/>
</dbReference>
<evidence type="ECO:0000313" key="2">
    <source>
        <dbReference type="EMBL" id="SHG91462.1"/>
    </source>
</evidence>